<comment type="caution">
    <text evidence="2">The sequence shown here is derived from an EMBL/GenBank/DDBJ whole genome shotgun (WGS) entry which is preliminary data.</text>
</comment>
<reference evidence="2 3" key="1">
    <citation type="submission" date="2015-02" db="EMBL/GenBank/DDBJ databases">
        <title>Whole genome shotgun sequencing of cultured foodborne pathogen.</title>
        <authorList>
            <person name="Timme R."/>
            <person name="Allard M.W."/>
            <person name="Strain E."/>
            <person name="Evans P.S."/>
            <person name="Brown E."/>
        </authorList>
    </citation>
    <scope>NUCLEOTIDE SEQUENCE [LARGE SCALE GENOMIC DNA]</scope>
    <source>
        <strain evidence="2 3">GCSL-TSO-24</strain>
    </source>
</reference>
<dbReference type="Proteomes" id="UP000032582">
    <property type="component" value="Unassembled WGS sequence"/>
</dbReference>
<dbReference type="EMBL" id="JZSH01000173">
    <property type="protein sequence ID" value="KJF77242.1"/>
    <property type="molecule type" value="Genomic_DNA"/>
</dbReference>
<evidence type="ECO:0000259" key="1">
    <source>
        <dbReference type="PROSITE" id="PS51186"/>
    </source>
</evidence>
<dbReference type="InterPro" id="IPR051531">
    <property type="entry name" value="N-acetyltransferase"/>
</dbReference>
<dbReference type="SUPFAM" id="SSF55729">
    <property type="entry name" value="Acyl-CoA N-acyltransferases (Nat)"/>
    <property type="match status" value="1"/>
</dbReference>
<protein>
    <submittedName>
        <fullName evidence="2">Acetyltransferase</fullName>
    </submittedName>
</protein>
<keyword evidence="2" id="KW-0808">Transferase</keyword>
<dbReference type="Pfam" id="PF13302">
    <property type="entry name" value="Acetyltransf_3"/>
    <property type="match status" value="1"/>
</dbReference>
<organism evidence="2 3">
    <name type="scientific">Morganella morganii</name>
    <name type="common">Proteus morganii</name>
    <dbReference type="NCBI Taxonomy" id="582"/>
    <lineage>
        <taxon>Bacteria</taxon>
        <taxon>Pseudomonadati</taxon>
        <taxon>Pseudomonadota</taxon>
        <taxon>Gammaproteobacteria</taxon>
        <taxon>Enterobacterales</taxon>
        <taxon>Morganellaceae</taxon>
        <taxon>Morganella</taxon>
    </lineage>
</organism>
<dbReference type="InterPro" id="IPR016181">
    <property type="entry name" value="Acyl_CoA_acyltransferase"/>
</dbReference>
<name>A0A0D8L5Z7_MORMO</name>
<dbReference type="Gene3D" id="3.40.630.30">
    <property type="match status" value="1"/>
</dbReference>
<gene>
    <name evidence="2" type="ORF">UA45_13935</name>
</gene>
<dbReference type="PANTHER" id="PTHR43792">
    <property type="entry name" value="GNAT FAMILY, PUTATIVE (AFU_ORTHOLOGUE AFUA_3G00765)-RELATED-RELATED"/>
    <property type="match status" value="1"/>
</dbReference>
<proteinExistence type="predicted"/>
<evidence type="ECO:0000313" key="3">
    <source>
        <dbReference type="Proteomes" id="UP000032582"/>
    </source>
</evidence>
<evidence type="ECO:0000313" key="2">
    <source>
        <dbReference type="EMBL" id="KJF77242.1"/>
    </source>
</evidence>
<sequence>MNDLTCTIPVLETERLILSAHRREDHAAVADMWSDTAVTHHIMAGQISTPRDSWMRMLAYLGLWPLLGYGYWAVREKSTGEYIGDIGFADFYREMEKDISHYPEAGWVLAERAHGKGYAGEALGAILNWLKEVRGINECVCIIAPENKRSARLAERYGFRPQETLRMNHKSVIFYHLTLD</sequence>
<dbReference type="PROSITE" id="PS51186">
    <property type="entry name" value="GNAT"/>
    <property type="match status" value="1"/>
</dbReference>
<dbReference type="PANTHER" id="PTHR43792:SF16">
    <property type="entry name" value="N-ACETYLTRANSFERASE DOMAIN-CONTAINING PROTEIN"/>
    <property type="match status" value="1"/>
</dbReference>
<accession>A0A0D8L5Z7</accession>
<dbReference type="GO" id="GO:0016747">
    <property type="term" value="F:acyltransferase activity, transferring groups other than amino-acyl groups"/>
    <property type="evidence" value="ECO:0007669"/>
    <property type="project" value="InterPro"/>
</dbReference>
<dbReference type="InterPro" id="IPR000182">
    <property type="entry name" value="GNAT_dom"/>
</dbReference>
<feature type="domain" description="N-acetyltransferase" evidence="1">
    <location>
        <begin position="16"/>
        <end position="180"/>
    </location>
</feature>
<dbReference type="PATRIC" id="fig|582.24.peg.4413"/>
<dbReference type="AlphaFoldDB" id="A0A0D8L5Z7"/>